<keyword evidence="4" id="KW-1185">Reference proteome</keyword>
<evidence type="ECO:0000256" key="1">
    <source>
        <dbReference type="SAM" id="MobiDB-lite"/>
    </source>
</evidence>
<reference evidence="4" key="1">
    <citation type="submission" date="2024-07" db="EMBL/GenBank/DDBJ databases">
        <title>Two chromosome-level genome assemblies of Korean endemic species Abeliophyllum distichum and Forsythia ovata (Oleaceae).</title>
        <authorList>
            <person name="Jang H."/>
        </authorList>
    </citation>
    <scope>NUCLEOTIDE SEQUENCE [LARGE SCALE GENOMIC DNA]</scope>
</reference>
<evidence type="ECO:0000313" key="4">
    <source>
        <dbReference type="Proteomes" id="UP001604336"/>
    </source>
</evidence>
<comment type="caution">
    <text evidence="3">The sequence shown here is derived from an EMBL/GenBank/DDBJ whole genome shotgun (WGS) entry which is preliminary data.</text>
</comment>
<name>A0ABD1Q6D1_9LAMI</name>
<dbReference type="EMBL" id="JBFOLK010000012">
    <property type="protein sequence ID" value="KAL2471748.1"/>
    <property type="molecule type" value="Genomic_DNA"/>
</dbReference>
<evidence type="ECO:0000259" key="2">
    <source>
        <dbReference type="Pfam" id="PF07727"/>
    </source>
</evidence>
<dbReference type="InterPro" id="IPR013103">
    <property type="entry name" value="RVT_2"/>
</dbReference>
<protein>
    <recommendedName>
        <fullName evidence="2">Reverse transcriptase Ty1/copia-type domain-containing protein</fullName>
    </recommendedName>
</protein>
<gene>
    <name evidence="3" type="ORF">Adt_39884</name>
</gene>
<dbReference type="Proteomes" id="UP001604336">
    <property type="component" value="Unassembled WGS sequence"/>
</dbReference>
<dbReference type="AlphaFoldDB" id="A0ABD1Q6D1"/>
<dbReference type="Pfam" id="PF07727">
    <property type="entry name" value="RVT_2"/>
    <property type="match status" value="1"/>
</dbReference>
<feature type="domain" description="Reverse transcriptase Ty1/copia-type" evidence="2">
    <location>
        <begin position="339"/>
        <end position="457"/>
    </location>
</feature>
<organism evidence="3 4">
    <name type="scientific">Abeliophyllum distichum</name>
    <dbReference type="NCBI Taxonomy" id="126358"/>
    <lineage>
        <taxon>Eukaryota</taxon>
        <taxon>Viridiplantae</taxon>
        <taxon>Streptophyta</taxon>
        <taxon>Embryophyta</taxon>
        <taxon>Tracheophyta</taxon>
        <taxon>Spermatophyta</taxon>
        <taxon>Magnoliopsida</taxon>
        <taxon>eudicotyledons</taxon>
        <taxon>Gunneridae</taxon>
        <taxon>Pentapetalae</taxon>
        <taxon>asterids</taxon>
        <taxon>lamiids</taxon>
        <taxon>Lamiales</taxon>
        <taxon>Oleaceae</taxon>
        <taxon>Forsythieae</taxon>
        <taxon>Abeliophyllum</taxon>
    </lineage>
</organism>
<dbReference type="Pfam" id="PF14223">
    <property type="entry name" value="Retrotran_gag_2"/>
    <property type="match status" value="1"/>
</dbReference>
<feature type="region of interest" description="Disordered" evidence="1">
    <location>
        <begin position="201"/>
        <end position="226"/>
    </location>
</feature>
<proteinExistence type="predicted"/>
<accession>A0ABD1Q6D1</accession>
<evidence type="ECO:0000313" key="3">
    <source>
        <dbReference type="EMBL" id="KAL2471748.1"/>
    </source>
</evidence>
<sequence length="459" mass="53649">MRRVERRRRCVVARELQLQISSSKNERYFCSAKVSKAIDNSYGHNVTEDQKKDFDELAYTFIILHLSNPVLRKVGKFDSTEKLWKKLEELYLIQSTPNKIYLLEKISSFKIDPSRDLDDNLDIFNKFVQDITNCGETVLEINKAIILLNVIPDSFKEVKNAIKYGRETLTPDIVIDSLKSEEIELKFEKNERKNGEVHFVRGRSQSGDGNGCGGNEDVIEENSVDQNPLANYQLDRDRERRPCREPQNLSNFTIAYASYQELVDKEPNTYVEAIKSEKSVEWFSTMRGEMSSFVRNQTWDLVPKPKDKSIVGCKWVYKVKEGTTESEHVRYEARLIAKEQWYRMFDSHVFYIGYKKNEFDNCLYYLHHSTNDDCVYLLLYVVDMLLDGPNMKVVNKISVELSKEFDMKYLGHSRRFIGMKIDRDRSNSCLFVYQTPYVLKILKKFGIVNCKPTFVPLGN</sequence>